<evidence type="ECO:0000256" key="3">
    <source>
        <dbReference type="ARBA" id="ARBA00022723"/>
    </source>
</evidence>
<dbReference type="InterPro" id="IPR036396">
    <property type="entry name" value="Cyt_P450_sf"/>
</dbReference>
<proteinExistence type="inferred from homology"/>
<feature type="region of interest" description="Disordered" evidence="9">
    <location>
        <begin position="255"/>
        <end position="274"/>
    </location>
</feature>
<dbReference type="PRINTS" id="PR00463">
    <property type="entry name" value="EP450I"/>
</dbReference>
<comment type="cofactor">
    <cofactor evidence="1 7">
        <name>heme</name>
        <dbReference type="ChEBI" id="CHEBI:30413"/>
    </cofactor>
</comment>
<dbReference type="Pfam" id="PF00067">
    <property type="entry name" value="p450"/>
    <property type="match status" value="1"/>
</dbReference>
<evidence type="ECO:0000256" key="7">
    <source>
        <dbReference type="PIRSR" id="PIRSR602401-1"/>
    </source>
</evidence>
<dbReference type="PANTHER" id="PTHR46206:SF6">
    <property type="entry name" value="CYTOCHROME P450 MONOOXYGENASE AN1598-RELATED"/>
    <property type="match status" value="1"/>
</dbReference>
<keyword evidence="12" id="KW-1185">Reference proteome</keyword>
<dbReference type="PANTHER" id="PTHR46206">
    <property type="entry name" value="CYTOCHROME P450"/>
    <property type="match status" value="1"/>
</dbReference>
<dbReference type="GO" id="GO:0016705">
    <property type="term" value="F:oxidoreductase activity, acting on paired donors, with incorporation or reduction of molecular oxygen"/>
    <property type="evidence" value="ECO:0007669"/>
    <property type="project" value="InterPro"/>
</dbReference>
<keyword evidence="10" id="KW-0472">Membrane</keyword>
<comment type="caution">
    <text evidence="11">The sequence shown here is derived from an EMBL/GenBank/DDBJ whole genome shotgun (WGS) entry which is preliminary data.</text>
</comment>
<dbReference type="CDD" id="cd11041">
    <property type="entry name" value="CYP503A1-like"/>
    <property type="match status" value="1"/>
</dbReference>
<evidence type="ECO:0000256" key="8">
    <source>
        <dbReference type="RuleBase" id="RU000461"/>
    </source>
</evidence>
<evidence type="ECO:0000313" key="11">
    <source>
        <dbReference type="EMBL" id="CAF9919944.1"/>
    </source>
</evidence>
<evidence type="ECO:0008006" key="13">
    <source>
        <dbReference type="Google" id="ProtNLM"/>
    </source>
</evidence>
<dbReference type="Proteomes" id="UP000664203">
    <property type="component" value="Unassembled WGS sequence"/>
</dbReference>
<evidence type="ECO:0000256" key="6">
    <source>
        <dbReference type="ARBA" id="ARBA00023033"/>
    </source>
</evidence>
<dbReference type="PROSITE" id="PS00086">
    <property type="entry name" value="CYTOCHROME_P450"/>
    <property type="match status" value="1"/>
</dbReference>
<dbReference type="GO" id="GO:0004497">
    <property type="term" value="F:monooxygenase activity"/>
    <property type="evidence" value="ECO:0007669"/>
    <property type="project" value="UniProtKB-KW"/>
</dbReference>
<dbReference type="InterPro" id="IPR002401">
    <property type="entry name" value="Cyt_P450_E_grp-I"/>
</dbReference>
<keyword evidence="3 7" id="KW-0479">Metal-binding</keyword>
<evidence type="ECO:0000256" key="1">
    <source>
        <dbReference type="ARBA" id="ARBA00001971"/>
    </source>
</evidence>
<feature type="binding site" description="axial binding residue" evidence="7">
    <location>
        <position position="446"/>
    </location>
    <ligand>
        <name>heme</name>
        <dbReference type="ChEBI" id="CHEBI:30413"/>
    </ligand>
    <ligandPart>
        <name>Fe</name>
        <dbReference type="ChEBI" id="CHEBI:18248"/>
    </ligandPart>
</feature>
<keyword evidence="5 7" id="KW-0408">Iron</keyword>
<evidence type="ECO:0000256" key="4">
    <source>
        <dbReference type="ARBA" id="ARBA00023002"/>
    </source>
</evidence>
<evidence type="ECO:0000256" key="2">
    <source>
        <dbReference type="ARBA" id="ARBA00010617"/>
    </source>
</evidence>
<keyword evidence="10" id="KW-1133">Transmembrane helix</keyword>
<keyword evidence="6 8" id="KW-0503">Monooxygenase</keyword>
<dbReference type="GO" id="GO:0005506">
    <property type="term" value="F:iron ion binding"/>
    <property type="evidence" value="ECO:0007669"/>
    <property type="project" value="InterPro"/>
</dbReference>
<protein>
    <recommendedName>
        <fullName evidence="13">Cytochrome P450</fullName>
    </recommendedName>
</protein>
<dbReference type="AlphaFoldDB" id="A0A8H3INA2"/>
<feature type="transmembrane region" description="Helical" evidence="10">
    <location>
        <begin position="15"/>
        <end position="32"/>
    </location>
</feature>
<comment type="similarity">
    <text evidence="2 8">Belongs to the cytochrome P450 family.</text>
</comment>
<gene>
    <name evidence="11" type="ORF">ALECFALPRED_001381</name>
</gene>
<dbReference type="GO" id="GO:0020037">
    <property type="term" value="F:heme binding"/>
    <property type="evidence" value="ECO:0007669"/>
    <property type="project" value="InterPro"/>
</dbReference>
<evidence type="ECO:0000256" key="10">
    <source>
        <dbReference type="SAM" id="Phobius"/>
    </source>
</evidence>
<name>A0A8H3INA2_9LECA</name>
<keyword evidence="4 8" id="KW-0560">Oxidoreductase</keyword>
<accession>A0A8H3INA2</accession>
<sequence length="505" mass="57467">MDVSWAIDVKVDTNLLLGIGGLIIALVAFVLSRRAEKLVGIPVMTGCGSDHEKAMMEGTLKYPITPFVVETQRLFVIISTCCYEEFKNISQDKATFWEIQKKEMGAEFTKIFQHNDAVTLALRADLNQNLAGTLSQVEEKISWVFEKELGHSEDWQIFRLHEFVVLIVARLVAGVFVAPRFTRDDEWTNLSLGLAVNLVLARDSIKRWPTLLQPLAGPFLPEIRTVNRQISRMAEMLKPVINSLLETSATTRPLHNDKRKALEAEDGEDAGTKSSMSFASINTTTNALTFIVLDLAARPEYTQPLRDEIEEVIKQNNVEEDKDGVLRFKQSSLTKLWKLDSFMKESSRLSKNPISILRMVMKPITLSTGHRLPKGTRFAFGARAVQMSPQSQAYSPNYNPPENKPPHEFDGFRFYRLRKMAGKENKHLFVTVSPESLTWGYGNHACPGRFFADTELKVLLIELLRKWNFRVADPTKTNSESLRKMRELFVVVPKSAEVEMRRRKM</sequence>
<keyword evidence="10" id="KW-0812">Transmembrane</keyword>
<evidence type="ECO:0000313" key="12">
    <source>
        <dbReference type="Proteomes" id="UP000664203"/>
    </source>
</evidence>
<reference evidence="11" key="1">
    <citation type="submission" date="2021-03" db="EMBL/GenBank/DDBJ databases">
        <authorList>
            <person name="Tagirdzhanova G."/>
        </authorList>
    </citation>
    <scope>NUCLEOTIDE SEQUENCE</scope>
</reference>
<dbReference type="Gene3D" id="1.10.630.10">
    <property type="entry name" value="Cytochrome P450"/>
    <property type="match status" value="1"/>
</dbReference>
<keyword evidence="7 8" id="KW-0349">Heme</keyword>
<dbReference type="InterPro" id="IPR017972">
    <property type="entry name" value="Cyt_P450_CS"/>
</dbReference>
<dbReference type="SUPFAM" id="SSF48264">
    <property type="entry name" value="Cytochrome P450"/>
    <property type="match status" value="1"/>
</dbReference>
<dbReference type="InterPro" id="IPR001128">
    <property type="entry name" value="Cyt_P450"/>
</dbReference>
<dbReference type="OrthoDB" id="1844152at2759"/>
<dbReference type="EMBL" id="CAJPDR010000131">
    <property type="protein sequence ID" value="CAF9919944.1"/>
    <property type="molecule type" value="Genomic_DNA"/>
</dbReference>
<evidence type="ECO:0000256" key="9">
    <source>
        <dbReference type="SAM" id="MobiDB-lite"/>
    </source>
</evidence>
<evidence type="ECO:0000256" key="5">
    <source>
        <dbReference type="ARBA" id="ARBA00023004"/>
    </source>
</evidence>
<organism evidence="11 12">
    <name type="scientific">Alectoria fallacina</name>
    <dbReference type="NCBI Taxonomy" id="1903189"/>
    <lineage>
        <taxon>Eukaryota</taxon>
        <taxon>Fungi</taxon>
        <taxon>Dikarya</taxon>
        <taxon>Ascomycota</taxon>
        <taxon>Pezizomycotina</taxon>
        <taxon>Lecanoromycetes</taxon>
        <taxon>OSLEUM clade</taxon>
        <taxon>Lecanoromycetidae</taxon>
        <taxon>Lecanorales</taxon>
        <taxon>Lecanorineae</taxon>
        <taxon>Parmeliaceae</taxon>
        <taxon>Alectoria</taxon>
    </lineage>
</organism>